<dbReference type="EMBL" id="FPBL01000004">
    <property type="protein sequence ID" value="SFU54745.1"/>
    <property type="molecule type" value="Genomic_DNA"/>
</dbReference>
<dbReference type="AlphaFoldDB" id="A0A1I7H211"/>
<reference evidence="1 2" key="1">
    <citation type="submission" date="2016-10" db="EMBL/GenBank/DDBJ databases">
        <authorList>
            <person name="de Groot N.N."/>
        </authorList>
    </citation>
    <scope>NUCLEOTIDE SEQUENCE [LARGE SCALE GENOMIC DNA]</scope>
    <source>
        <strain evidence="1 2">Nm24</strain>
    </source>
</reference>
<evidence type="ECO:0000313" key="2">
    <source>
        <dbReference type="Proteomes" id="UP000183926"/>
    </source>
</evidence>
<evidence type="ECO:0008006" key="3">
    <source>
        <dbReference type="Google" id="ProtNLM"/>
    </source>
</evidence>
<organism evidence="1 2">
    <name type="scientific">Nitrosomonas eutropha</name>
    <dbReference type="NCBI Taxonomy" id="916"/>
    <lineage>
        <taxon>Bacteria</taxon>
        <taxon>Pseudomonadati</taxon>
        <taxon>Pseudomonadota</taxon>
        <taxon>Betaproteobacteria</taxon>
        <taxon>Nitrosomonadales</taxon>
        <taxon>Nitrosomonadaceae</taxon>
        <taxon>Nitrosomonas</taxon>
    </lineage>
</organism>
<proteinExistence type="predicted"/>
<sequence>MKKLFLILLLANIGAAFYFYSLPNSNFSAQKSLIHPEKIELLPTRVACLKWGSLPEPVARLARVEISKWEAGKDLVTEISQGEITIHWMHIPPLRNARETAKQIEQLEKLEVPHLHIQENTDNPWHNAISLAILTDNSDAVALTEDMKNKGVEHVLDSEQTLEQFEFVIRSPTKQITENIQQLIRQFPGTQLEVTECDRL</sequence>
<gene>
    <name evidence="1" type="ORF">SAMN05216339_1043</name>
</gene>
<name>A0A1I7H211_9PROT</name>
<dbReference type="OrthoDB" id="5298866at2"/>
<accession>A0A1I7H211</accession>
<dbReference type="RefSeq" id="WP_074927860.1">
    <property type="nucleotide sequence ID" value="NZ_FPBL01000004.1"/>
</dbReference>
<protein>
    <recommendedName>
        <fullName evidence="3">SPOR domain-containing protein</fullName>
    </recommendedName>
</protein>
<dbReference type="Proteomes" id="UP000183926">
    <property type="component" value="Unassembled WGS sequence"/>
</dbReference>
<evidence type="ECO:0000313" key="1">
    <source>
        <dbReference type="EMBL" id="SFU54745.1"/>
    </source>
</evidence>